<dbReference type="SUPFAM" id="SSF48695">
    <property type="entry name" value="Multiheme cytochromes"/>
    <property type="match status" value="1"/>
</dbReference>
<evidence type="ECO:0000256" key="3">
    <source>
        <dbReference type="SAM" id="SignalP"/>
    </source>
</evidence>
<dbReference type="AlphaFoldDB" id="A0A369C536"/>
<dbReference type="Gene3D" id="1.10.1130.10">
    <property type="entry name" value="Flavocytochrome C3, Chain A"/>
    <property type="match status" value="1"/>
</dbReference>
<name>A0A369C536_9GAMM</name>
<feature type="transmembrane region" description="Helical" evidence="2">
    <location>
        <begin position="507"/>
        <end position="529"/>
    </location>
</feature>
<dbReference type="Proteomes" id="UP000252707">
    <property type="component" value="Unassembled WGS sequence"/>
</dbReference>
<dbReference type="PANTHER" id="PTHR35038:SF5">
    <property type="entry name" value="CYTOCHROME C-TYPE PROTEIN NRFB"/>
    <property type="match status" value="1"/>
</dbReference>
<dbReference type="PANTHER" id="PTHR35038">
    <property type="entry name" value="DISSIMILATORY SULFITE REDUCTASE SIRA"/>
    <property type="match status" value="1"/>
</dbReference>
<protein>
    <submittedName>
        <fullName evidence="4">Octaheme c-type cytochrome (Tetrathionate reductase family)</fullName>
    </submittedName>
</protein>
<evidence type="ECO:0000313" key="5">
    <source>
        <dbReference type="Proteomes" id="UP000252707"/>
    </source>
</evidence>
<dbReference type="InterPro" id="IPR036280">
    <property type="entry name" value="Multihaem_cyt_sf"/>
</dbReference>
<dbReference type="InterPro" id="IPR051829">
    <property type="entry name" value="Multiheme_Cytochr_ET"/>
</dbReference>
<accession>A0A369C536</accession>
<sequence>MSCSRIIPGGLLLAGLLLWLPLAAATDAGSGIPASTADHGKFEVLQGPFESGPEVTRACLTCHTEAARQLHRTKHWTWEYQHPETGQVLGKKHEPNVFCGSILSNYPRCTSCHIGYGWEDASFDFSSEENVDCLACHDTTGTYSKFPTDAGHPLYADRMVKGKLVQAPDLAQVAQHVGMTSRETCGACHFSGGGHDGVKHGDLDSSLIEPDQALDVHMAADGLDFTCATCHTSDRHQVDGSRYRMTAKDGHGVDIPGRDDGRASCESCHGDRPHAADHDKLNDHTDRVACQTCHIPEFARGGIATKTFWDWSTATRLDENGKPITRLDEHGHAVYLSTKGDFRFGENVQPEYHWFNGTVKYTRFGDAIDPDQVVSVNDIEGSADDPDSRIWPFKVMRGRQPYDKVTNTLLVTHVFGKDDTALWTNFDWSRALGAGMAEAVAVGEVTQPFSGEYGFVDNRMFWPITHMVAPAGEALGCAECHSQDGRLANLEGVYIPGRDAFGILDTIGWIVVVLTLLGALAHGIARFLVKRKPREA</sequence>
<keyword evidence="5" id="KW-1185">Reference proteome</keyword>
<evidence type="ECO:0000256" key="1">
    <source>
        <dbReference type="ARBA" id="ARBA00022729"/>
    </source>
</evidence>
<dbReference type="NCBIfam" id="TIGR04315">
    <property type="entry name" value="octaheme_Shew"/>
    <property type="match status" value="1"/>
</dbReference>
<keyword evidence="2" id="KW-0812">Transmembrane</keyword>
<dbReference type="Pfam" id="PF11783">
    <property type="entry name" value="Cytochrome_cB"/>
    <property type="match status" value="1"/>
</dbReference>
<keyword evidence="1 3" id="KW-0732">Signal</keyword>
<dbReference type="GO" id="GO:0016491">
    <property type="term" value="F:oxidoreductase activity"/>
    <property type="evidence" value="ECO:0007669"/>
    <property type="project" value="TreeGrafter"/>
</dbReference>
<keyword evidence="2" id="KW-1133">Transmembrane helix</keyword>
<dbReference type="OrthoDB" id="9788513at2"/>
<dbReference type="RefSeq" id="WP_114280212.1">
    <property type="nucleotide sequence ID" value="NZ_QPJY01000007.1"/>
</dbReference>
<evidence type="ECO:0000256" key="2">
    <source>
        <dbReference type="SAM" id="Phobius"/>
    </source>
</evidence>
<keyword evidence="2" id="KW-0472">Membrane</keyword>
<feature type="signal peptide" evidence="3">
    <location>
        <begin position="1"/>
        <end position="24"/>
    </location>
</feature>
<organism evidence="4 5">
    <name type="scientific">Thioalbus denitrificans</name>
    <dbReference type="NCBI Taxonomy" id="547122"/>
    <lineage>
        <taxon>Bacteria</taxon>
        <taxon>Pseudomonadati</taxon>
        <taxon>Pseudomonadota</taxon>
        <taxon>Gammaproteobacteria</taxon>
        <taxon>Chromatiales</taxon>
        <taxon>Ectothiorhodospiraceae</taxon>
        <taxon>Thioalbus</taxon>
    </lineage>
</organism>
<dbReference type="PIRSF" id="PIRSF039014">
    <property type="entry name" value="OTR_cyc"/>
    <property type="match status" value="1"/>
</dbReference>
<dbReference type="EMBL" id="QPJY01000007">
    <property type="protein sequence ID" value="RCX28265.1"/>
    <property type="molecule type" value="Genomic_DNA"/>
</dbReference>
<comment type="caution">
    <text evidence="4">The sequence shown here is derived from an EMBL/GenBank/DDBJ whole genome shotgun (WGS) entry which is preliminary data.</text>
</comment>
<dbReference type="InterPro" id="IPR024673">
    <property type="entry name" value="Octahem_Cyt_c"/>
</dbReference>
<reference evidence="4 5" key="1">
    <citation type="submission" date="2018-07" db="EMBL/GenBank/DDBJ databases">
        <title>Genomic Encyclopedia of Type Strains, Phase IV (KMG-IV): sequencing the most valuable type-strain genomes for metagenomic binning, comparative biology and taxonomic classification.</title>
        <authorList>
            <person name="Goeker M."/>
        </authorList>
    </citation>
    <scope>NUCLEOTIDE SEQUENCE [LARGE SCALE GENOMIC DNA]</scope>
    <source>
        <strain evidence="4 5">DSM 26407</strain>
    </source>
</reference>
<gene>
    <name evidence="4" type="ORF">DFQ59_1078</name>
</gene>
<feature type="chain" id="PRO_5016612377" evidence="3">
    <location>
        <begin position="25"/>
        <end position="536"/>
    </location>
</feature>
<evidence type="ECO:0000313" key="4">
    <source>
        <dbReference type="EMBL" id="RCX28265.1"/>
    </source>
</evidence>
<proteinExistence type="predicted"/>